<comment type="caution">
    <text evidence="9">The sequence shown here is derived from an EMBL/GenBank/DDBJ whole genome shotgun (WGS) entry which is preliminary data.</text>
</comment>
<protein>
    <submittedName>
        <fullName evidence="9">Low affinity potassium transporter</fullName>
    </submittedName>
</protein>
<feature type="transmembrane region" description="Helical" evidence="8">
    <location>
        <begin position="367"/>
        <end position="385"/>
    </location>
</feature>
<dbReference type="AlphaFoldDB" id="A0AAD5WZ58"/>
<feature type="compositionally biased region" description="Polar residues" evidence="7">
    <location>
        <begin position="55"/>
        <end position="64"/>
    </location>
</feature>
<feature type="transmembrane region" description="Helical" evidence="8">
    <location>
        <begin position="120"/>
        <end position="141"/>
    </location>
</feature>
<name>A0AAD5WZ58_9FUNG</name>
<evidence type="ECO:0000256" key="6">
    <source>
        <dbReference type="ARBA" id="ARBA00023136"/>
    </source>
</evidence>
<feature type="compositionally biased region" description="Polar residues" evidence="7">
    <location>
        <begin position="1"/>
        <end position="18"/>
    </location>
</feature>
<gene>
    <name evidence="9" type="primary">TRK1</name>
    <name evidence="9" type="ORF">HK097_006245</name>
</gene>
<evidence type="ECO:0000256" key="8">
    <source>
        <dbReference type="SAM" id="Phobius"/>
    </source>
</evidence>
<keyword evidence="3 8" id="KW-0812">Transmembrane</keyword>
<evidence type="ECO:0000256" key="5">
    <source>
        <dbReference type="ARBA" id="ARBA00023065"/>
    </source>
</evidence>
<dbReference type="PANTHER" id="PTHR31064">
    <property type="entry name" value="POTASSIUM TRANSPORT PROTEIN DDB_G0292412-RELATED"/>
    <property type="match status" value="1"/>
</dbReference>
<proteinExistence type="predicted"/>
<dbReference type="Proteomes" id="UP001212841">
    <property type="component" value="Unassembled WGS sequence"/>
</dbReference>
<reference evidence="9" key="1">
    <citation type="submission" date="2020-05" db="EMBL/GenBank/DDBJ databases">
        <title>Phylogenomic resolution of chytrid fungi.</title>
        <authorList>
            <person name="Stajich J.E."/>
            <person name="Amses K."/>
            <person name="Simmons R."/>
            <person name="Seto K."/>
            <person name="Myers J."/>
            <person name="Bonds A."/>
            <person name="Quandt C.A."/>
            <person name="Barry K."/>
            <person name="Liu P."/>
            <person name="Grigoriev I."/>
            <person name="Longcore J.E."/>
            <person name="James T.Y."/>
        </authorList>
    </citation>
    <scope>NUCLEOTIDE SEQUENCE</scope>
    <source>
        <strain evidence="9">JEL0318</strain>
    </source>
</reference>
<evidence type="ECO:0000256" key="1">
    <source>
        <dbReference type="ARBA" id="ARBA00004141"/>
    </source>
</evidence>
<evidence type="ECO:0000256" key="7">
    <source>
        <dbReference type="SAM" id="MobiDB-lite"/>
    </source>
</evidence>
<dbReference type="GO" id="GO:0030001">
    <property type="term" value="P:metal ion transport"/>
    <property type="evidence" value="ECO:0007669"/>
    <property type="project" value="UniProtKB-ARBA"/>
</dbReference>
<dbReference type="InterPro" id="IPR051143">
    <property type="entry name" value="TrkH_K-transport"/>
</dbReference>
<dbReference type="GO" id="GO:0008324">
    <property type="term" value="F:monoatomic cation transmembrane transporter activity"/>
    <property type="evidence" value="ECO:0007669"/>
    <property type="project" value="InterPro"/>
</dbReference>
<comment type="subcellular location">
    <subcellularLocation>
        <location evidence="1">Membrane</location>
        <topology evidence="1">Multi-pass membrane protein</topology>
    </subcellularLocation>
</comment>
<keyword evidence="2" id="KW-0813">Transport</keyword>
<evidence type="ECO:0000256" key="4">
    <source>
        <dbReference type="ARBA" id="ARBA00022989"/>
    </source>
</evidence>
<evidence type="ECO:0000313" key="10">
    <source>
        <dbReference type="Proteomes" id="UP001212841"/>
    </source>
</evidence>
<feature type="compositionally biased region" description="Low complexity" evidence="7">
    <location>
        <begin position="30"/>
        <end position="39"/>
    </location>
</feature>
<dbReference type="EMBL" id="JADGJD010002929">
    <property type="protein sequence ID" value="KAJ3027061.1"/>
    <property type="molecule type" value="Genomic_DNA"/>
</dbReference>
<keyword evidence="4 8" id="KW-1133">Transmembrane helix</keyword>
<evidence type="ECO:0000256" key="2">
    <source>
        <dbReference type="ARBA" id="ARBA00022448"/>
    </source>
</evidence>
<keyword evidence="5" id="KW-0406">Ion transport</keyword>
<dbReference type="GO" id="GO:0005886">
    <property type="term" value="C:plasma membrane"/>
    <property type="evidence" value="ECO:0007669"/>
    <property type="project" value="TreeGrafter"/>
</dbReference>
<sequence>MSQSPRSVGSFDGSTASPFSAGGGNGVKGVNGVNGAEGAYHLKTLSPGRDHGSLSRRSNASGRSKQTDDLPPPIPLQKIDTTKTSIDRTGTLSLLEPDRHVLEHLGGVEYRALESLQWIILLYFFGIQCLGAIIFRLYLFANPSESSVVSSVLSPWWFSAWMAVSGFNQVGITLLDAGPAPFGNAVGFLTVLCFLILCGNTAFPIFLRWWIWGLERWYLWRGDVNRGRVYHYLLKYPRRCFTHLFDRRQTYLLLGALIILNLLQFGCSLGLDFSDPAFEGVSRFAHFFQSIATRNGGFQIVSFANLHPAMLWIYIIMMYLSSTYPVNIAIRSTAQTSYNSRDLTTERTSPKSKKHGENSSITQVRRLMLNDIVSIFALIFLILVFESGR</sequence>
<accession>A0AAD5WZ58</accession>
<feature type="region of interest" description="Disordered" evidence="7">
    <location>
        <begin position="1"/>
        <end position="82"/>
    </location>
</feature>
<keyword evidence="6 8" id="KW-0472">Membrane</keyword>
<feature type="transmembrane region" description="Helical" evidence="8">
    <location>
        <begin position="251"/>
        <end position="271"/>
    </location>
</feature>
<dbReference type="PANTHER" id="PTHR31064:SF30">
    <property type="entry name" value="HIGH-AFFINITY POTASSIUM TRANSPORT PROTEIN-RELATED"/>
    <property type="match status" value="1"/>
</dbReference>
<keyword evidence="10" id="KW-1185">Reference proteome</keyword>
<evidence type="ECO:0000256" key="3">
    <source>
        <dbReference type="ARBA" id="ARBA00022692"/>
    </source>
</evidence>
<feature type="transmembrane region" description="Helical" evidence="8">
    <location>
        <begin position="311"/>
        <end position="330"/>
    </location>
</feature>
<feature type="non-terminal residue" evidence="9">
    <location>
        <position position="1"/>
    </location>
</feature>
<organism evidence="9 10">
    <name type="scientific">Rhizophlyctis rosea</name>
    <dbReference type="NCBI Taxonomy" id="64517"/>
    <lineage>
        <taxon>Eukaryota</taxon>
        <taxon>Fungi</taxon>
        <taxon>Fungi incertae sedis</taxon>
        <taxon>Chytridiomycota</taxon>
        <taxon>Chytridiomycota incertae sedis</taxon>
        <taxon>Chytridiomycetes</taxon>
        <taxon>Rhizophlyctidales</taxon>
        <taxon>Rhizophlyctidaceae</taxon>
        <taxon>Rhizophlyctis</taxon>
    </lineage>
</organism>
<evidence type="ECO:0000313" key="9">
    <source>
        <dbReference type="EMBL" id="KAJ3027061.1"/>
    </source>
</evidence>
<dbReference type="Pfam" id="PF02386">
    <property type="entry name" value="TrkH"/>
    <property type="match status" value="1"/>
</dbReference>
<dbReference type="InterPro" id="IPR003445">
    <property type="entry name" value="Cat_transpt"/>
</dbReference>
<feature type="transmembrane region" description="Helical" evidence="8">
    <location>
        <begin position="185"/>
        <end position="211"/>
    </location>
</feature>